<feature type="transmembrane region" description="Helical" evidence="9">
    <location>
        <begin position="70"/>
        <end position="90"/>
    </location>
</feature>
<dbReference type="PROSITE" id="PS51012">
    <property type="entry name" value="ABC_TM2"/>
    <property type="match status" value="1"/>
</dbReference>
<evidence type="ECO:0000256" key="9">
    <source>
        <dbReference type="RuleBase" id="RU361157"/>
    </source>
</evidence>
<protein>
    <recommendedName>
        <fullName evidence="9">Transport permease protein</fullName>
    </recommendedName>
</protein>
<evidence type="ECO:0000313" key="11">
    <source>
        <dbReference type="EMBL" id="OSM00075.1"/>
    </source>
</evidence>
<dbReference type="InterPro" id="IPR000412">
    <property type="entry name" value="ABC_2_transport"/>
</dbReference>
<feature type="transmembrane region" description="Helical" evidence="9">
    <location>
        <begin position="178"/>
        <end position="197"/>
    </location>
</feature>
<dbReference type="PRINTS" id="PR00164">
    <property type="entry name" value="ABC2TRNSPORT"/>
</dbReference>
<evidence type="ECO:0000256" key="1">
    <source>
        <dbReference type="ARBA" id="ARBA00004429"/>
    </source>
</evidence>
<dbReference type="GO" id="GO:0140359">
    <property type="term" value="F:ABC-type transporter activity"/>
    <property type="evidence" value="ECO:0007669"/>
    <property type="project" value="InterPro"/>
</dbReference>
<dbReference type="RefSeq" id="WP_085446279.1">
    <property type="nucleotide sequence ID" value="NZ_LVJN01000021.1"/>
</dbReference>
<comment type="subcellular location">
    <subcellularLocation>
        <location evidence="1 9">Cell inner membrane</location>
        <topology evidence="1 9">Multi-pass membrane protein</topology>
    </subcellularLocation>
</comment>
<evidence type="ECO:0000313" key="12">
    <source>
        <dbReference type="Proteomes" id="UP000194003"/>
    </source>
</evidence>
<comment type="caution">
    <text evidence="11">The sequence shown here is derived from an EMBL/GenBank/DDBJ whole genome shotgun (WGS) entry which is preliminary data.</text>
</comment>
<evidence type="ECO:0000256" key="3">
    <source>
        <dbReference type="ARBA" id="ARBA00022448"/>
    </source>
</evidence>
<dbReference type="InterPro" id="IPR013525">
    <property type="entry name" value="ABC2_TM"/>
</dbReference>
<evidence type="ECO:0000256" key="6">
    <source>
        <dbReference type="ARBA" id="ARBA00022692"/>
    </source>
</evidence>
<feature type="transmembrane region" description="Helical" evidence="9">
    <location>
        <begin position="38"/>
        <end position="58"/>
    </location>
</feature>
<dbReference type="InterPro" id="IPR047817">
    <property type="entry name" value="ABC2_TM_bact-type"/>
</dbReference>
<accession>A0A1Y2JYW1</accession>
<dbReference type="GO" id="GO:0015920">
    <property type="term" value="P:lipopolysaccharide transport"/>
    <property type="evidence" value="ECO:0007669"/>
    <property type="project" value="TreeGrafter"/>
</dbReference>
<feature type="domain" description="ABC transmembrane type-2" evidence="10">
    <location>
        <begin position="39"/>
        <end position="258"/>
    </location>
</feature>
<organism evidence="11 12">
    <name type="scientific">Magnetofaba australis IT-1</name>
    <dbReference type="NCBI Taxonomy" id="1434232"/>
    <lineage>
        <taxon>Bacteria</taxon>
        <taxon>Pseudomonadati</taxon>
        <taxon>Pseudomonadota</taxon>
        <taxon>Magnetococcia</taxon>
        <taxon>Magnetococcales</taxon>
        <taxon>Magnetococcaceae</taxon>
        <taxon>Magnetofaba</taxon>
    </lineage>
</organism>
<keyword evidence="7 9" id="KW-1133">Transmembrane helix</keyword>
<evidence type="ECO:0000259" key="10">
    <source>
        <dbReference type="PROSITE" id="PS51012"/>
    </source>
</evidence>
<comment type="similarity">
    <text evidence="2 9">Belongs to the ABC-2 integral membrane protein family.</text>
</comment>
<proteinExistence type="inferred from homology"/>
<dbReference type="STRING" id="1434232.MAIT1_00496"/>
<dbReference type="OrthoDB" id="9786910at2"/>
<evidence type="ECO:0000256" key="5">
    <source>
        <dbReference type="ARBA" id="ARBA00022519"/>
    </source>
</evidence>
<dbReference type="PANTHER" id="PTHR30413:SF8">
    <property type="entry name" value="TRANSPORT PERMEASE PROTEIN"/>
    <property type="match status" value="1"/>
</dbReference>
<name>A0A1Y2JYW1_9PROT</name>
<dbReference type="GO" id="GO:0043190">
    <property type="term" value="C:ATP-binding cassette (ABC) transporter complex"/>
    <property type="evidence" value="ECO:0007669"/>
    <property type="project" value="InterPro"/>
</dbReference>
<dbReference type="EMBL" id="LVJN01000021">
    <property type="protein sequence ID" value="OSM00075.1"/>
    <property type="molecule type" value="Genomic_DNA"/>
</dbReference>
<feature type="transmembrane region" description="Helical" evidence="9">
    <location>
        <begin position="147"/>
        <end position="171"/>
    </location>
</feature>
<evidence type="ECO:0000256" key="7">
    <source>
        <dbReference type="ARBA" id="ARBA00022989"/>
    </source>
</evidence>
<keyword evidence="5" id="KW-0997">Cell inner membrane</keyword>
<evidence type="ECO:0000256" key="2">
    <source>
        <dbReference type="ARBA" id="ARBA00007783"/>
    </source>
</evidence>
<dbReference type="Pfam" id="PF01061">
    <property type="entry name" value="ABC2_membrane"/>
    <property type="match status" value="1"/>
</dbReference>
<keyword evidence="3 9" id="KW-0813">Transport</keyword>
<dbReference type="AlphaFoldDB" id="A0A1Y2JYW1"/>
<evidence type="ECO:0000256" key="4">
    <source>
        <dbReference type="ARBA" id="ARBA00022475"/>
    </source>
</evidence>
<feature type="transmembrane region" description="Helical" evidence="9">
    <location>
        <begin position="234"/>
        <end position="255"/>
    </location>
</feature>
<dbReference type="PANTHER" id="PTHR30413">
    <property type="entry name" value="INNER MEMBRANE TRANSPORT PERMEASE"/>
    <property type="match status" value="1"/>
</dbReference>
<keyword evidence="4 9" id="KW-1003">Cell membrane</keyword>
<keyword evidence="8 9" id="KW-0472">Membrane</keyword>
<dbReference type="Proteomes" id="UP000194003">
    <property type="component" value="Unassembled WGS sequence"/>
</dbReference>
<feature type="transmembrane region" description="Helical" evidence="9">
    <location>
        <begin position="111"/>
        <end position="141"/>
    </location>
</feature>
<reference evidence="11 12" key="1">
    <citation type="journal article" date="2016" name="BMC Genomics">
        <title>Combined genomic and structural analyses of a cultured magnetotactic bacterium reveals its niche adaptation to a dynamic environment.</title>
        <authorList>
            <person name="Araujo A.C."/>
            <person name="Morillo V."/>
            <person name="Cypriano J."/>
            <person name="Teixeira L.C."/>
            <person name="Leao P."/>
            <person name="Lyra S."/>
            <person name="Almeida L.G."/>
            <person name="Bazylinski D.A."/>
            <person name="Vasconcellos A.T."/>
            <person name="Abreu F."/>
            <person name="Lins U."/>
        </authorList>
    </citation>
    <scope>NUCLEOTIDE SEQUENCE [LARGE SCALE GENOMIC DNA]</scope>
    <source>
        <strain evidence="11 12">IT-1</strain>
    </source>
</reference>
<keyword evidence="12" id="KW-1185">Reference proteome</keyword>
<evidence type="ECO:0000256" key="8">
    <source>
        <dbReference type="ARBA" id="ARBA00023136"/>
    </source>
</evidence>
<gene>
    <name evidence="11" type="ORF">MAIT1_00496</name>
</gene>
<keyword evidence="6 9" id="KW-0812">Transmembrane</keyword>
<sequence length="266" mass="29262">MSGVYRHTAAEGRAAIHFRTLVGALVVREFKGQYRRSLLGPAWAFIQPLAYMVIFIFLRGVLDISSEGAPYALFTFCALVPWTFFSNAITRCAPSIYANGAILKKISIAREVFPVAAVFTSLLDLAIASVILTGMMIWYAVPLSIHMLWLPVLITLTGLLALGFGLAAAAIGTFKRDVMFAIPFAMQFWLLATPVMYPASQVPERWRAFYDLNPMVGLIDAFRAVLIRAEAPDLTSLGASVALTALVWALAWPLFRSVSNYFADVL</sequence>